<dbReference type="FunFam" id="1.10.760.10:FF:000002">
    <property type="entry name" value="Cytochrome c1, heme protein"/>
    <property type="match status" value="1"/>
</dbReference>
<dbReference type="InterPro" id="IPR002326">
    <property type="entry name" value="Cyt_c1"/>
</dbReference>
<keyword evidence="7" id="KW-0812">Transmembrane</keyword>
<dbReference type="PRINTS" id="PR00603">
    <property type="entry name" value="CYTOCHROMEC1"/>
</dbReference>
<comment type="catalytic activity">
    <reaction evidence="15">
        <text>a quinol + 2 Fe(III)-[cytochrome c](out) = a quinone + 2 Fe(II)-[cytochrome c](out) + 2 H(+)(out)</text>
        <dbReference type="Rhea" id="RHEA:11484"/>
        <dbReference type="Rhea" id="RHEA-COMP:10350"/>
        <dbReference type="Rhea" id="RHEA-COMP:14399"/>
        <dbReference type="ChEBI" id="CHEBI:15378"/>
        <dbReference type="ChEBI" id="CHEBI:24646"/>
        <dbReference type="ChEBI" id="CHEBI:29033"/>
        <dbReference type="ChEBI" id="CHEBI:29034"/>
        <dbReference type="ChEBI" id="CHEBI:132124"/>
        <dbReference type="EC" id="7.1.1.8"/>
    </reaction>
</comment>
<dbReference type="OrthoDB" id="5925at2759"/>
<keyword evidence="13" id="KW-0496">Mitochondrion</keyword>
<dbReference type="GO" id="GO:0008121">
    <property type="term" value="F:quinol-cytochrome-c reductase activity"/>
    <property type="evidence" value="ECO:0007669"/>
    <property type="project" value="UniProtKB-EC"/>
</dbReference>
<evidence type="ECO:0000256" key="9">
    <source>
        <dbReference type="ARBA" id="ARBA00022792"/>
    </source>
</evidence>
<evidence type="ECO:0000256" key="6">
    <source>
        <dbReference type="ARBA" id="ARBA00022660"/>
    </source>
</evidence>
<reference evidence="19" key="1">
    <citation type="submission" date="2020-12" db="EMBL/GenBank/DDBJ databases">
        <title>Metabolic potential, ecology and presence of endohyphal bacteria is reflected in genomic diversity of Mucoromycotina.</title>
        <authorList>
            <person name="Muszewska A."/>
            <person name="Okrasinska A."/>
            <person name="Steczkiewicz K."/>
            <person name="Drgas O."/>
            <person name="Orlowska M."/>
            <person name="Perlinska-Lenart U."/>
            <person name="Aleksandrzak-Piekarczyk T."/>
            <person name="Szatraj K."/>
            <person name="Zielenkiewicz U."/>
            <person name="Pilsyk S."/>
            <person name="Malc E."/>
            <person name="Mieczkowski P."/>
            <person name="Kruszewska J.S."/>
            <person name="Biernat P."/>
            <person name="Pawlowska J."/>
        </authorList>
    </citation>
    <scope>NUCLEOTIDE SEQUENCE</scope>
    <source>
        <strain evidence="19">WA0000067209</strain>
    </source>
</reference>
<keyword evidence="5 16" id="KW-0349">Heme</keyword>
<evidence type="ECO:0000256" key="4">
    <source>
        <dbReference type="ARBA" id="ARBA00022448"/>
    </source>
</evidence>
<accession>A0A8H7PE85</accession>
<evidence type="ECO:0000313" key="19">
    <source>
        <dbReference type="EMBL" id="KAG2172304.1"/>
    </source>
</evidence>
<keyword evidence="4" id="KW-0813">Transport</keyword>
<evidence type="ECO:0000256" key="16">
    <source>
        <dbReference type="PIRSR" id="PIRSR602326-1"/>
    </source>
</evidence>
<protein>
    <recommendedName>
        <fullName evidence="3">quinol--cytochrome-c reductase</fullName>
        <ecNumber evidence="3">7.1.1.8</ecNumber>
    </recommendedName>
</protein>
<keyword evidence="14" id="KW-0472">Membrane</keyword>
<dbReference type="SUPFAM" id="SSF46626">
    <property type="entry name" value="Cytochrome c"/>
    <property type="match status" value="1"/>
</dbReference>
<evidence type="ECO:0000256" key="2">
    <source>
        <dbReference type="ARBA" id="ARBA00006488"/>
    </source>
</evidence>
<evidence type="ECO:0000256" key="11">
    <source>
        <dbReference type="ARBA" id="ARBA00022989"/>
    </source>
</evidence>
<evidence type="ECO:0000256" key="17">
    <source>
        <dbReference type="SAM" id="MobiDB-lite"/>
    </source>
</evidence>
<gene>
    <name evidence="19" type="ORF">INT43_004846</name>
</gene>
<evidence type="ECO:0000313" key="20">
    <source>
        <dbReference type="Proteomes" id="UP000654370"/>
    </source>
</evidence>
<evidence type="ECO:0000259" key="18">
    <source>
        <dbReference type="PROSITE" id="PS51007"/>
    </source>
</evidence>
<feature type="region of interest" description="Disordered" evidence="17">
    <location>
        <begin position="201"/>
        <end position="220"/>
    </location>
</feature>
<dbReference type="Gene3D" id="1.10.760.10">
    <property type="entry name" value="Cytochrome c-like domain"/>
    <property type="match status" value="1"/>
</dbReference>
<feature type="binding site" description="covalent" evidence="16">
    <location>
        <position position="291"/>
    </location>
    <ligand>
        <name>heme c</name>
        <dbReference type="ChEBI" id="CHEBI:61717"/>
    </ligand>
</feature>
<dbReference type="SUPFAM" id="SSF81496">
    <property type="entry name" value="Cytochrome c1 subunit of cytochrome bc1 complex (Ubiquinol-cytochrome c reductase), transmembrane anchor"/>
    <property type="match status" value="1"/>
</dbReference>
<organism evidence="19 20">
    <name type="scientific">Mortierella isabellina</name>
    <name type="common">Filamentous fungus</name>
    <name type="synonym">Umbelopsis isabellina</name>
    <dbReference type="NCBI Taxonomy" id="91625"/>
    <lineage>
        <taxon>Eukaryota</taxon>
        <taxon>Fungi</taxon>
        <taxon>Fungi incertae sedis</taxon>
        <taxon>Mucoromycota</taxon>
        <taxon>Mucoromycotina</taxon>
        <taxon>Umbelopsidomycetes</taxon>
        <taxon>Umbelopsidales</taxon>
        <taxon>Umbelopsidaceae</taxon>
        <taxon>Umbelopsis</taxon>
    </lineage>
</organism>
<dbReference type="FunFam" id="1.20.5.100:FF:000003">
    <property type="entry name" value="Cytochrome c1, heme protein, mitochondrial"/>
    <property type="match status" value="1"/>
</dbReference>
<dbReference type="Gene3D" id="1.20.5.100">
    <property type="entry name" value="Cytochrome c1, transmembrane anchor, C-terminal"/>
    <property type="match status" value="1"/>
</dbReference>
<comment type="caution">
    <text evidence="19">The sequence shown here is derived from an EMBL/GenBank/DDBJ whole genome shotgun (WGS) entry which is preliminary data.</text>
</comment>
<dbReference type="Pfam" id="PF02167">
    <property type="entry name" value="Cytochrom_C1"/>
    <property type="match status" value="1"/>
</dbReference>
<feature type="binding site" description="covalent" evidence="16">
    <location>
        <position position="168"/>
    </location>
    <ligand>
        <name>heme c</name>
        <dbReference type="ChEBI" id="CHEBI:61717"/>
    </ligand>
</feature>
<evidence type="ECO:0000256" key="8">
    <source>
        <dbReference type="ARBA" id="ARBA00022723"/>
    </source>
</evidence>
<dbReference type="EMBL" id="JAEPQZ010000017">
    <property type="protein sequence ID" value="KAG2172304.1"/>
    <property type="molecule type" value="Genomic_DNA"/>
</dbReference>
<dbReference type="GO" id="GO:0006122">
    <property type="term" value="P:mitochondrial electron transport, ubiquinol to cytochrome c"/>
    <property type="evidence" value="ECO:0007669"/>
    <property type="project" value="TreeGrafter"/>
</dbReference>
<dbReference type="PANTHER" id="PTHR10266:SF3">
    <property type="entry name" value="CYTOCHROME C1, HEME PROTEIN, MITOCHONDRIAL"/>
    <property type="match status" value="1"/>
</dbReference>
<feature type="binding site" description="covalent" evidence="16">
    <location>
        <position position="171"/>
    </location>
    <ligand>
        <name>heme c</name>
        <dbReference type="ChEBI" id="CHEBI:61717"/>
    </ligand>
</feature>
<evidence type="ECO:0000256" key="1">
    <source>
        <dbReference type="ARBA" id="ARBA00004273"/>
    </source>
</evidence>
<name>A0A8H7PE85_MORIS</name>
<evidence type="ECO:0000256" key="12">
    <source>
        <dbReference type="ARBA" id="ARBA00023004"/>
    </source>
</evidence>
<dbReference type="PANTHER" id="PTHR10266">
    <property type="entry name" value="CYTOCHROME C1"/>
    <property type="match status" value="1"/>
</dbReference>
<evidence type="ECO:0000256" key="7">
    <source>
        <dbReference type="ARBA" id="ARBA00022692"/>
    </source>
</evidence>
<keyword evidence="8 16" id="KW-0479">Metal-binding</keyword>
<keyword evidence="6" id="KW-0679">Respiratory chain</keyword>
<comment type="subcellular location">
    <subcellularLocation>
        <location evidence="1">Mitochondrion inner membrane</location>
    </subcellularLocation>
</comment>
<dbReference type="InterPro" id="IPR009056">
    <property type="entry name" value="Cyt_c-like_dom"/>
</dbReference>
<keyword evidence="11" id="KW-1133">Transmembrane helix</keyword>
<dbReference type="InterPro" id="IPR021157">
    <property type="entry name" value="Cyt_c1_TM_anchor_C"/>
</dbReference>
<keyword evidence="10" id="KW-0249">Electron transport</keyword>
<sequence>MQRSFGQQLDLNDKYDGTTARRHEVLNMITTHPPTLASQYAIATLTDIVQHRQSVTWTHHLYTMAHNRIPRTLSIGDSITNVHNFLFQQARFASTKPQAADNTKQIAMVTTGIVGATGLAYMAANQVSANMADEGLHPPAYPWYHKDPFHTFDHAAIRRGYQVYREVCSACHSLDRIAWRNLINVSHSEDEVKAMAEEVEYEDGPDDNGDMFQRPGKPSDYMPKPYANEEAARAGNAGALPPDLSLMIKARHGGEDYVFSLLTGYVDAPAGVEVREGLNYNPYFPGGAIAMARVLFDGLVEYEDGTPATASQMARDVTTFLAWAAEPEHDDRKKMGMKAAIVLSGLTLLSVYIKRFKWAPIKSRKIVYNPPQ</sequence>
<feature type="domain" description="Cytochrome c" evidence="18">
    <location>
        <begin position="155"/>
        <end position="307"/>
    </location>
</feature>
<evidence type="ECO:0000256" key="15">
    <source>
        <dbReference type="ARBA" id="ARBA00029351"/>
    </source>
</evidence>
<evidence type="ECO:0000256" key="13">
    <source>
        <dbReference type="ARBA" id="ARBA00023128"/>
    </source>
</evidence>
<dbReference type="GO" id="GO:0046872">
    <property type="term" value="F:metal ion binding"/>
    <property type="evidence" value="ECO:0007669"/>
    <property type="project" value="UniProtKB-KW"/>
</dbReference>
<dbReference type="InterPro" id="IPR036909">
    <property type="entry name" value="Cyt_c-like_dom_sf"/>
</dbReference>
<dbReference type="EC" id="7.1.1.8" evidence="3"/>
<dbReference type="PROSITE" id="PS51007">
    <property type="entry name" value="CYTC"/>
    <property type="match status" value="1"/>
</dbReference>
<dbReference type="AlphaFoldDB" id="A0A8H7PE85"/>
<comment type="cofactor">
    <cofactor evidence="16">
        <name>heme c</name>
        <dbReference type="ChEBI" id="CHEBI:61717"/>
    </cofactor>
    <text evidence="16">Binds 1 heme c group covalently per subunit.</text>
</comment>
<dbReference type="GO" id="GO:0005743">
    <property type="term" value="C:mitochondrial inner membrane"/>
    <property type="evidence" value="ECO:0007669"/>
    <property type="project" value="UniProtKB-SubCell"/>
</dbReference>
<evidence type="ECO:0000256" key="5">
    <source>
        <dbReference type="ARBA" id="ARBA00022617"/>
    </source>
</evidence>
<keyword evidence="12 16" id="KW-0408">Iron</keyword>
<comment type="similarity">
    <text evidence="2">Belongs to the cytochrome c family.</text>
</comment>
<evidence type="ECO:0000256" key="14">
    <source>
        <dbReference type="ARBA" id="ARBA00023136"/>
    </source>
</evidence>
<evidence type="ECO:0000256" key="10">
    <source>
        <dbReference type="ARBA" id="ARBA00022982"/>
    </source>
</evidence>
<keyword evidence="20" id="KW-1185">Reference proteome</keyword>
<proteinExistence type="inferred from homology"/>
<dbReference type="Proteomes" id="UP000654370">
    <property type="component" value="Unassembled WGS sequence"/>
</dbReference>
<keyword evidence="9" id="KW-0999">Mitochondrion inner membrane</keyword>
<evidence type="ECO:0000256" key="3">
    <source>
        <dbReference type="ARBA" id="ARBA00012951"/>
    </source>
</evidence>
<dbReference type="GO" id="GO:0020037">
    <property type="term" value="F:heme binding"/>
    <property type="evidence" value="ECO:0007669"/>
    <property type="project" value="InterPro"/>
</dbReference>
<feature type="binding site" description="covalent" evidence="16">
    <location>
        <position position="172"/>
    </location>
    <ligand>
        <name>heme c</name>
        <dbReference type="ChEBI" id="CHEBI:61717"/>
    </ligand>
</feature>